<feature type="active site" description="Nucleophile" evidence="7">
    <location>
        <position position="113"/>
    </location>
</feature>
<keyword evidence="3 7" id="KW-0645">Protease</keyword>
<feature type="domain" description="UCH catalytic" evidence="9">
    <location>
        <begin position="19"/>
        <end position="258"/>
    </location>
</feature>
<dbReference type="SUPFAM" id="SSF54001">
    <property type="entry name" value="Cysteine proteinases"/>
    <property type="match status" value="1"/>
</dbReference>
<feature type="non-terminal residue" evidence="10">
    <location>
        <position position="260"/>
    </location>
</feature>
<dbReference type="Gene3D" id="3.40.532.10">
    <property type="entry name" value="Peptidase C12, ubiquitin carboxyl-terminal hydrolase"/>
    <property type="match status" value="1"/>
</dbReference>
<dbReference type="GO" id="GO:0006511">
    <property type="term" value="P:ubiquitin-dependent protein catabolic process"/>
    <property type="evidence" value="ECO:0007669"/>
    <property type="project" value="UniProtKB-UniRule"/>
</dbReference>
<evidence type="ECO:0000259" key="9">
    <source>
        <dbReference type="PROSITE" id="PS52048"/>
    </source>
</evidence>
<evidence type="ECO:0000256" key="6">
    <source>
        <dbReference type="ARBA" id="ARBA00022807"/>
    </source>
</evidence>
<dbReference type="PANTHER" id="PTHR10589:SF17">
    <property type="entry name" value="UBIQUITIN CARBOXYL-TERMINAL HYDROLASE"/>
    <property type="match status" value="1"/>
</dbReference>
<keyword evidence="11" id="KW-1185">Reference proteome</keyword>
<dbReference type="PRINTS" id="PR00707">
    <property type="entry name" value="UBCTHYDRLASE"/>
</dbReference>
<evidence type="ECO:0000256" key="2">
    <source>
        <dbReference type="ARBA" id="ARBA00009326"/>
    </source>
</evidence>
<dbReference type="InterPro" id="IPR036959">
    <property type="entry name" value="Peptidase_C12_UCH_sf"/>
</dbReference>
<evidence type="ECO:0000256" key="3">
    <source>
        <dbReference type="ARBA" id="ARBA00022670"/>
    </source>
</evidence>
<keyword evidence="4 7" id="KW-0833">Ubl conjugation pathway</keyword>
<feature type="site" description="Important for enzyme activity" evidence="7">
    <location>
        <position position="209"/>
    </location>
</feature>
<protein>
    <recommendedName>
        <fullName evidence="8">Ubiquitin carboxyl-terminal hydrolase</fullName>
        <ecNumber evidence="8">3.4.19.12</ecNumber>
    </recommendedName>
</protein>
<dbReference type="Proteomes" id="UP000193411">
    <property type="component" value="Unassembled WGS sequence"/>
</dbReference>
<evidence type="ECO:0000256" key="1">
    <source>
        <dbReference type="ARBA" id="ARBA00000707"/>
    </source>
</evidence>
<feature type="active site" description="Proton donor" evidence="7">
    <location>
        <position position="192"/>
    </location>
</feature>
<evidence type="ECO:0000313" key="10">
    <source>
        <dbReference type="EMBL" id="ORZ32977.1"/>
    </source>
</evidence>
<organism evidence="10 11">
    <name type="scientific">Catenaria anguillulae PL171</name>
    <dbReference type="NCBI Taxonomy" id="765915"/>
    <lineage>
        <taxon>Eukaryota</taxon>
        <taxon>Fungi</taxon>
        <taxon>Fungi incertae sedis</taxon>
        <taxon>Blastocladiomycota</taxon>
        <taxon>Blastocladiomycetes</taxon>
        <taxon>Blastocladiales</taxon>
        <taxon>Catenariaceae</taxon>
        <taxon>Catenaria</taxon>
    </lineage>
</organism>
<dbReference type="InterPro" id="IPR001578">
    <property type="entry name" value="Peptidase_C12_UCH"/>
</dbReference>
<feature type="site" description="Transition state stabilizer" evidence="7">
    <location>
        <position position="107"/>
    </location>
</feature>
<dbReference type="STRING" id="765915.A0A1Y2HEH0"/>
<accession>A0A1Y2HEH0</accession>
<comment type="catalytic activity">
    <reaction evidence="1 7 8">
        <text>Thiol-dependent hydrolysis of ester, thioester, amide, peptide and isopeptide bonds formed by the C-terminal Gly of ubiquitin (a 76-residue protein attached to proteins as an intracellular targeting signal).</text>
        <dbReference type="EC" id="3.4.19.12"/>
    </reaction>
</comment>
<evidence type="ECO:0000256" key="4">
    <source>
        <dbReference type="ARBA" id="ARBA00022786"/>
    </source>
</evidence>
<sequence>MAPTIPTPETPAAPDVKSHWIPLEANPEVLNAFTAKLGVIGYSWVDVYGLDPELLAMVPSGAIAIVLLFPVTPKYEEYRAQEHARLFASTSTPATPAAAAAGMYIPQTIGNACGTMAVLHAVLNNTHKPGVLMHGSLLHTLHTDLGALAVPADRAAYLDKGKGHMLVGEAHGEVAVMGQSATPDAEDDVDLHFVAFVAKGDDEAVVEFDGRKAGPVVHEAKGLRPVSEHLLDNVVHVVKEFMARDPENIQFTLMALVPEA</sequence>
<dbReference type="GO" id="GO:0016579">
    <property type="term" value="P:protein deubiquitination"/>
    <property type="evidence" value="ECO:0007669"/>
    <property type="project" value="TreeGrafter"/>
</dbReference>
<evidence type="ECO:0000256" key="5">
    <source>
        <dbReference type="ARBA" id="ARBA00022801"/>
    </source>
</evidence>
<reference evidence="10 11" key="1">
    <citation type="submission" date="2016-07" db="EMBL/GenBank/DDBJ databases">
        <title>Pervasive Adenine N6-methylation of Active Genes in Fungi.</title>
        <authorList>
            <consortium name="DOE Joint Genome Institute"/>
            <person name="Mondo S.J."/>
            <person name="Dannebaum R.O."/>
            <person name="Kuo R.C."/>
            <person name="Labutti K."/>
            <person name="Haridas S."/>
            <person name="Kuo A."/>
            <person name="Salamov A."/>
            <person name="Ahrendt S.R."/>
            <person name="Lipzen A."/>
            <person name="Sullivan W."/>
            <person name="Andreopoulos W.B."/>
            <person name="Clum A."/>
            <person name="Lindquist E."/>
            <person name="Daum C."/>
            <person name="Ramamoorthy G.K."/>
            <person name="Gryganskyi A."/>
            <person name="Culley D."/>
            <person name="Magnuson J.K."/>
            <person name="James T.Y."/>
            <person name="O'Malley M.A."/>
            <person name="Stajich J.E."/>
            <person name="Spatafora J.W."/>
            <person name="Visel A."/>
            <person name="Grigoriev I.V."/>
        </authorList>
    </citation>
    <scope>NUCLEOTIDE SEQUENCE [LARGE SCALE GENOMIC DNA]</scope>
    <source>
        <strain evidence="10 11">PL171</strain>
    </source>
</reference>
<dbReference type="PANTHER" id="PTHR10589">
    <property type="entry name" value="UBIQUITIN CARBOXYL-TERMINAL HYDROLASE"/>
    <property type="match status" value="1"/>
</dbReference>
<gene>
    <name evidence="10" type="ORF">BCR44DRAFT_35099</name>
</gene>
<dbReference type="GO" id="GO:0005737">
    <property type="term" value="C:cytoplasm"/>
    <property type="evidence" value="ECO:0007669"/>
    <property type="project" value="TreeGrafter"/>
</dbReference>
<proteinExistence type="inferred from homology"/>
<evidence type="ECO:0000256" key="8">
    <source>
        <dbReference type="RuleBase" id="RU361215"/>
    </source>
</evidence>
<keyword evidence="6 7" id="KW-0788">Thiol protease</keyword>
<dbReference type="AlphaFoldDB" id="A0A1Y2HEH0"/>
<name>A0A1Y2HEH0_9FUNG</name>
<comment type="similarity">
    <text evidence="2 7 8">Belongs to the peptidase C12 family.</text>
</comment>
<dbReference type="EC" id="3.4.19.12" evidence="8"/>
<keyword evidence="5 7" id="KW-0378">Hydrolase</keyword>
<comment type="caution">
    <text evidence="10">The sequence shown here is derived from an EMBL/GenBank/DDBJ whole genome shotgun (WGS) entry which is preliminary data.</text>
</comment>
<dbReference type="InterPro" id="IPR038765">
    <property type="entry name" value="Papain-like_cys_pep_sf"/>
</dbReference>
<evidence type="ECO:0000256" key="7">
    <source>
        <dbReference type="PROSITE-ProRule" id="PRU01393"/>
    </source>
</evidence>
<dbReference type="FunFam" id="3.40.532.10:FF:000006">
    <property type="entry name" value="Ubiquitin carboxyl-terminal hydrolase"/>
    <property type="match status" value="1"/>
</dbReference>
<evidence type="ECO:0000313" key="11">
    <source>
        <dbReference type="Proteomes" id="UP000193411"/>
    </source>
</evidence>
<dbReference type="PROSITE" id="PS52048">
    <property type="entry name" value="UCH_DOMAIN"/>
    <property type="match status" value="1"/>
</dbReference>
<dbReference type="OrthoDB" id="427186at2759"/>
<dbReference type="Pfam" id="PF01088">
    <property type="entry name" value="Peptidase_C12"/>
    <property type="match status" value="1"/>
</dbReference>
<dbReference type="GO" id="GO:0004843">
    <property type="term" value="F:cysteine-type deubiquitinase activity"/>
    <property type="evidence" value="ECO:0007669"/>
    <property type="project" value="UniProtKB-UniRule"/>
</dbReference>
<dbReference type="EMBL" id="MCFL01000040">
    <property type="protein sequence ID" value="ORZ32977.1"/>
    <property type="molecule type" value="Genomic_DNA"/>
</dbReference>